<evidence type="ECO:0000256" key="1">
    <source>
        <dbReference type="SAM" id="MobiDB-lite"/>
    </source>
</evidence>
<organism evidence="2">
    <name type="scientific">Solanum lycopersicum</name>
    <name type="common">Tomato</name>
    <name type="synonym">Lycopersicon esculentum</name>
    <dbReference type="NCBI Taxonomy" id="4081"/>
    <lineage>
        <taxon>Eukaryota</taxon>
        <taxon>Viridiplantae</taxon>
        <taxon>Streptophyta</taxon>
        <taxon>Embryophyta</taxon>
        <taxon>Tracheophyta</taxon>
        <taxon>Spermatophyta</taxon>
        <taxon>Magnoliopsida</taxon>
        <taxon>eudicotyledons</taxon>
        <taxon>Gunneridae</taxon>
        <taxon>Pentapetalae</taxon>
        <taxon>asterids</taxon>
        <taxon>lamiids</taxon>
        <taxon>Solanales</taxon>
        <taxon>Solanaceae</taxon>
        <taxon>Solanoideae</taxon>
        <taxon>Solaneae</taxon>
        <taxon>Solanum</taxon>
        <taxon>Solanum subgen. Lycopersicon</taxon>
    </lineage>
</organism>
<keyword evidence="3" id="KW-1185">Reference proteome</keyword>
<dbReference type="Proteomes" id="UP000004994">
    <property type="component" value="Chromosome 2"/>
</dbReference>
<dbReference type="STRING" id="4081.A0A3Q7F5N1"/>
<dbReference type="Gramene" id="Solyc02g080355.1.1">
    <property type="protein sequence ID" value="Solyc02g080355.1.1"/>
    <property type="gene ID" value="Solyc02g080355.1"/>
</dbReference>
<dbReference type="EnsemblPlants" id="Solyc02g080355.1.1">
    <property type="protein sequence ID" value="Solyc02g080355.1.1"/>
    <property type="gene ID" value="Solyc02g080355.1"/>
</dbReference>
<sequence length="78" mass="9201">MKRGCLHFKSRSPASAWEDSLPEKSEGHSQFFWDEYDDQGELSQFICQFYESRYQIGSRIDDALQHARRYSCHLPSIP</sequence>
<feature type="compositionally biased region" description="Basic residues" evidence="1">
    <location>
        <begin position="1"/>
        <end position="10"/>
    </location>
</feature>
<reference evidence="2" key="2">
    <citation type="submission" date="2019-01" db="UniProtKB">
        <authorList>
            <consortium name="EnsemblPlants"/>
        </authorList>
    </citation>
    <scope>IDENTIFICATION</scope>
    <source>
        <strain evidence="2">cv. Heinz 1706</strain>
    </source>
</reference>
<dbReference type="InParanoid" id="A0A3Q7F5N1"/>
<proteinExistence type="predicted"/>
<reference evidence="2" key="1">
    <citation type="journal article" date="2012" name="Nature">
        <title>The tomato genome sequence provides insights into fleshy fruit evolution.</title>
        <authorList>
            <consortium name="Tomato Genome Consortium"/>
        </authorList>
    </citation>
    <scope>NUCLEOTIDE SEQUENCE [LARGE SCALE GENOMIC DNA]</scope>
    <source>
        <strain evidence="2">cv. Heinz 1706</strain>
    </source>
</reference>
<accession>A0A3Q7F5N1</accession>
<evidence type="ECO:0000313" key="3">
    <source>
        <dbReference type="Proteomes" id="UP000004994"/>
    </source>
</evidence>
<name>A0A3Q7F5N1_SOLLC</name>
<evidence type="ECO:0000313" key="2">
    <source>
        <dbReference type="EnsemblPlants" id="Solyc02g080355.1.1"/>
    </source>
</evidence>
<feature type="region of interest" description="Disordered" evidence="1">
    <location>
        <begin position="1"/>
        <end position="23"/>
    </location>
</feature>
<protein>
    <submittedName>
        <fullName evidence="2">Uncharacterized protein</fullName>
    </submittedName>
</protein>
<dbReference type="AlphaFoldDB" id="A0A3Q7F5N1"/>